<proteinExistence type="predicted"/>
<protein>
    <submittedName>
        <fullName evidence="6">Sigma factor</fullName>
    </submittedName>
</protein>
<comment type="caution">
    <text evidence="6">The sequence shown here is derived from an EMBL/GenBank/DDBJ whole genome shotgun (WGS) entry which is preliminary data.</text>
</comment>
<keyword evidence="7" id="KW-1185">Reference proteome</keyword>
<dbReference type="PANTHER" id="PTHR43133">
    <property type="entry name" value="RNA POLYMERASE ECF-TYPE SIGMA FACTO"/>
    <property type="match status" value="1"/>
</dbReference>
<keyword evidence="1" id="KW-0805">Transcription regulation</keyword>
<dbReference type="SUPFAM" id="SSF88946">
    <property type="entry name" value="Sigma2 domain of RNA polymerase sigma factors"/>
    <property type="match status" value="1"/>
</dbReference>
<keyword evidence="3" id="KW-0238">DNA-binding</keyword>
<reference evidence="6 7" key="1">
    <citation type="submission" date="2024-04" db="EMBL/GenBank/DDBJ databases">
        <title>Genome sequencing and metabolic network reconstruction of aminoacids and betaine degradation by Anoxynatronum sibiricum.</title>
        <authorList>
            <person name="Detkova E.N."/>
            <person name="Boltjanskaja Y.V."/>
            <person name="Mardanov A.V."/>
            <person name="Kevbrin V."/>
        </authorList>
    </citation>
    <scope>NUCLEOTIDE SEQUENCE [LARGE SCALE GENOMIC DNA]</scope>
    <source>
        <strain evidence="6 7">Z-7981</strain>
    </source>
</reference>
<dbReference type="PANTHER" id="PTHR43133:SF8">
    <property type="entry name" value="RNA POLYMERASE SIGMA FACTOR HI_1459-RELATED"/>
    <property type="match status" value="1"/>
</dbReference>
<name>A0ABU9VSU7_9CLOT</name>
<accession>A0ABU9VSU7</accession>
<dbReference type="RefSeq" id="WP_343185570.1">
    <property type="nucleotide sequence ID" value="NZ_JBCITM010000006.1"/>
</dbReference>
<evidence type="ECO:0000256" key="2">
    <source>
        <dbReference type="ARBA" id="ARBA00023082"/>
    </source>
</evidence>
<keyword evidence="2" id="KW-0731">Sigma factor</keyword>
<dbReference type="Proteomes" id="UP001407405">
    <property type="component" value="Unassembled WGS sequence"/>
</dbReference>
<evidence type="ECO:0000256" key="1">
    <source>
        <dbReference type="ARBA" id="ARBA00023015"/>
    </source>
</evidence>
<dbReference type="InterPro" id="IPR013325">
    <property type="entry name" value="RNA_pol_sigma_r2"/>
</dbReference>
<evidence type="ECO:0000256" key="4">
    <source>
        <dbReference type="ARBA" id="ARBA00023163"/>
    </source>
</evidence>
<evidence type="ECO:0000259" key="5">
    <source>
        <dbReference type="Pfam" id="PF04542"/>
    </source>
</evidence>
<evidence type="ECO:0000313" key="7">
    <source>
        <dbReference type="Proteomes" id="UP001407405"/>
    </source>
</evidence>
<organism evidence="6 7">
    <name type="scientific">Anoxynatronum sibiricum</name>
    <dbReference type="NCBI Taxonomy" id="210623"/>
    <lineage>
        <taxon>Bacteria</taxon>
        <taxon>Bacillati</taxon>
        <taxon>Bacillota</taxon>
        <taxon>Clostridia</taxon>
        <taxon>Eubacteriales</taxon>
        <taxon>Clostridiaceae</taxon>
        <taxon>Anoxynatronum</taxon>
    </lineage>
</organism>
<gene>
    <name evidence="6" type="ORF">AAIG11_07170</name>
</gene>
<sequence length="292" mass="33719">MTCADADRSHSINLQQQGTPPSFDILMNRYQSMITGFLRSRTVSTQLAEDISQEVWLKAWQHWEQFDPAKGTEASYLLAIARYEVINYWRRTRSKEPILLEIKNLDHCHLQVLSAEAATLDEMEEEEVKEWYTRLLRTLMTEGGYPHQVLAFLYSRVIHCSEDTSERTSGYPAKTAQQQGHLPLGSLHRQAAGHYSQKSHLNHEEVSTCFQALQPALNTLLETLFQKAGDTVSLAWAREHNLHHTPSKHTRLADYTRADKLEKAVTDWSYKVARRLKKNLMKQTDLIQREGE</sequence>
<dbReference type="Gene3D" id="1.10.1740.10">
    <property type="match status" value="1"/>
</dbReference>
<dbReference type="InterPro" id="IPR007627">
    <property type="entry name" value="RNA_pol_sigma70_r2"/>
</dbReference>
<keyword evidence="4" id="KW-0804">Transcription</keyword>
<dbReference type="Pfam" id="PF04542">
    <property type="entry name" value="Sigma70_r2"/>
    <property type="match status" value="1"/>
</dbReference>
<dbReference type="InterPro" id="IPR039425">
    <property type="entry name" value="RNA_pol_sigma-70-like"/>
</dbReference>
<dbReference type="EMBL" id="JBCITM010000006">
    <property type="protein sequence ID" value="MEN1760246.1"/>
    <property type="molecule type" value="Genomic_DNA"/>
</dbReference>
<feature type="domain" description="RNA polymerase sigma-70 region 2" evidence="5">
    <location>
        <begin position="26"/>
        <end position="93"/>
    </location>
</feature>
<evidence type="ECO:0000313" key="6">
    <source>
        <dbReference type="EMBL" id="MEN1760246.1"/>
    </source>
</evidence>
<evidence type="ECO:0000256" key="3">
    <source>
        <dbReference type="ARBA" id="ARBA00023125"/>
    </source>
</evidence>